<comment type="subcellular location">
    <subcellularLocation>
        <location evidence="1">Membrane</location>
        <topology evidence="1">Multi-pass membrane protein</topology>
    </subcellularLocation>
</comment>
<evidence type="ECO:0000256" key="5">
    <source>
        <dbReference type="SAM" id="MobiDB-lite"/>
    </source>
</evidence>
<gene>
    <name evidence="7" type="ORF">JMJ56_19365</name>
</gene>
<sequence>MTWVDAVVLAVLAVSAVLAFLRGLVQEVLGVGAWIGAAALALVLRPSVAPLLQGTVDPPWLADALAAGGVFLLVLIVLKVIIAQIARLVQNSMLGGTDRALGMLFGIARGAFLVVLAYILGGMVLPATERWPEPVREARSLPLVIEGAQRLVAQLPAEYRPRVASPPARPIPTQEDFERPPARNRT</sequence>
<evidence type="ECO:0000313" key="8">
    <source>
        <dbReference type="Proteomes" id="UP000660885"/>
    </source>
</evidence>
<feature type="transmembrane region" description="Helical" evidence="6">
    <location>
        <begin position="6"/>
        <end position="24"/>
    </location>
</feature>
<dbReference type="PANTHER" id="PTHR36926:SF1">
    <property type="entry name" value="COLICIN V PRODUCTION PROTEIN"/>
    <property type="match status" value="1"/>
</dbReference>
<comment type="caution">
    <text evidence="7">The sequence shown here is derived from an EMBL/GenBank/DDBJ whole genome shotgun (WGS) entry which is preliminary data.</text>
</comment>
<dbReference type="InterPro" id="IPR003825">
    <property type="entry name" value="Colicin-V_CvpA"/>
</dbReference>
<keyword evidence="2 6" id="KW-0812">Transmembrane</keyword>
<feature type="transmembrane region" description="Helical" evidence="6">
    <location>
        <begin position="31"/>
        <end position="52"/>
    </location>
</feature>
<feature type="transmembrane region" description="Helical" evidence="6">
    <location>
        <begin position="101"/>
        <end position="125"/>
    </location>
</feature>
<reference evidence="7 8" key="1">
    <citation type="submission" date="2021-01" db="EMBL/GenBank/DDBJ databases">
        <title>Belnapia mucosa sp. nov. and Belnapia arida sp. nov., isolated from the Tabernas Desert (Almeria, Spain).</title>
        <authorList>
            <person name="Molina-Menor E."/>
            <person name="Vidal-Verdu A."/>
            <person name="Calonge A."/>
            <person name="Satari L."/>
            <person name="Pereto J."/>
            <person name="Porcar M."/>
        </authorList>
    </citation>
    <scope>NUCLEOTIDE SEQUENCE [LARGE SCALE GENOMIC DNA]</scope>
    <source>
        <strain evidence="7 8">T18</strain>
    </source>
</reference>
<dbReference type="Proteomes" id="UP000660885">
    <property type="component" value="Unassembled WGS sequence"/>
</dbReference>
<dbReference type="EMBL" id="JAETWB010000011">
    <property type="protein sequence ID" value="MBL6080180.1"/>
    <property type="molecule type" value="Genomic_DNA"/>
</dbReference>
<feature type="region of interest" description="Disordered" evidence="5">
    <location>
        <begin position="162"/>
        <end position="186"/>
    </location>
</feature>
<dbReference type="Pfam" id="PF02674">
    <property type="entry name" value="Colicin_V"/>
    <property type="match status" value="1"/>
</dbReference>
<protein>
    <submittedName>
        <fullName evidence="7">CvpA family protein</fullName>
    </submittedName>
</protein>
<dbReference type="PANTHER" id="PTHR36926">
    <property type="entry name" value="COLICIN V PRODUCTION PROTEIN"/>
    <property type="match status" value="1"/>
</dbReference>
<evidence type="ECO:0000256" key="1">
    <source>
        <dbReference type="ARBA" id="ARBA00004141"/>
    </source>
</evidence>
<keyword evidence="8" id="KW-1185">Reference proteome</keyword>
<dbReference type="InterPro" id="IPR052719">
    <property type="entry name" value="CvpA-like"/>
</dbReference>
<feature type="transmembrane region" description="Helical" evidence="6">
    <location>
        <begin position="64"/>
        <end position="89"/>
    </location>
</feature>
<accession>A0ABS1U667</accession>
<feature type="compositionally biased region" description="Basic and acidic residues" evidence="5">
    <location>
        <begin position="176"/>
        <end position="186"/>
    </location>
</feature>
<evidence type="ECO:0000256" key="3">
    <source>
        <dbReference type="ARBA" id="ARBA00022989"/>
    </source>
</evidence>
<evidence type="ECO:0000256" key="2">
    <source>
        <dbReference type="ARBA" id="ARBA00022692"/>
    </source>
</evidence>
<keyword evidence="4 6" id="KW-0472">Membrane</keyword>
<evidence type="ECO:0000256" key="6">
    <source>
        <dbReference type="SAM" id="Phobius"/>
    </source>
</evidence>
<name>A0ABS1U667_9PROT</name>
<evidence type="ECO:0000313" key="7">
    <source>
        <dbReference type="EMBL" id="MBL6080180.1"/>
    </source>
</evidence>
<organism evidence="7 8">
    <name type="scientific">Belnapia arida</name>
    <dbReference type="NCBI Taxonomy" id="2804533"/>
    <lineage>
        <taxon>Bacteria</taxon>
        <taxon>Pseudomonadati</taxon>
        <taxon>Pseudomonadota</taxon>
        <taxon>Alphaproteobacteria</taxon>
        <taxon>Acetobacterales</taxon>
        <taxon>Roseomonadaceae</taxon>
        <taxon>Belnapia</taxon>
    </lineage>
</organism>
<keyword evidence="3 6" id="KW-1133">Transmembrane helix</keyword>
<proteinExistence type="predicted"/>
<evidence type="ECO:0000256" key="4">
    <source>
        <dbReference type="ARBA" id="ARBA00023136"/>
    </source>
</evidence>